<evidence type="ECO:0000313" key="3">
    <source>
        <dbReference type="Proteomes" id="UP001501218"/>
    </source>
</evidence>
<evidence type="ECO:0000313" key="2">
    <source>
        <dbReference type="EMBL" id="GAA2329655.1"/>
    </source>
</evidence>
<feature type="transmembrane region" description="Helical" evidence="1">
    <location>
        <begin position="12"/>
        <end position="30"/>
    </location>
</feature>
<keyword evidence="1" id="KW-0812">Transmembrane</keyword>
<organism evidence="2 3">
    <name type="scientific">Saccharopolyspora halophila</name>
    <dbReference type="NCBI Taxonomy" id="405551"/>
    <lineage>
        <taxon>Bacteria</taxon>
        <taxon>Bacillati</taxon>
        <taxon>Actinomycetota</taxon>
        <taxon>Actinomycetes</taxon>
        <taxon>Pseudonocardiales</taxon>
        <taxon>Pseudonocardiaceae</taxon>
        <taxon>Saccharopolyspora</taxon>
    </lineage>
</organism>
<evidence type="ECO:0000256" key="1">
    <source>
        <dbReference type="SAM" id="Phobius"/>
    </source>
</evidence>
<protein>
    <recommendedName>
        <fullName evidence="4">DUF3093 domain-containing protein</fullName>
    </recommendedName>
</protein>
<keyword evidence="3" id="KW-1185">Reference proteome</keyword>
<dbReference type="RefSeq" id="WP_344125128.1">
    <property type="nucleotide sequence ID" value="NZ_BAAARA010000001.1"/>
</dbReference>
<name>A0ABN3FGC2_9PSEU</name>
<keyword evidence="1" id="KW-1133">Transmembrane helix</keyword>
<keyword evidence="1" id="KW-0472">Membrane</keyword>
<feature type="transmembrane region" description="Helical" evidence="1">
    <location>
        <begin position="42"/>
        <end position="60"/>
    </location>
</feature>
<sequence length="154" mass="16279">MSEPVLYSERGSSWWPVLWGPAFAAVGLIVEVLSPGPAHPMMWSLFGGVMAVAAAVWVYGRRRLVSVRLTPVELVLGREVLEVERIAAVTDVGAPVGARALGGGWGAPKGTGEVPIRLDDDKVVLAWAKDPESLLSALTRLVEGEVADHGEASS</sequence>
<reference evidence="2 3" key="1">
    <citation type="journal article" date="2019" name="Int. J. Syst. Evol. Microbiol.">
        <title>The Global Catalogue of Microorganisms (GCM) 10K type strain sequencing project: providing services to taxonomists for standard genome sequencing and annotation.</title>
        <authorList>
            <consortium name="The Broad Institute Genomics Platform"/>
            <consortium name="The Broad Institute Genome Sequencing Center for Infectious Disease"/>
            <person name="Wu L."/>
            <person name="Ma J."/>
        </authorList>
    </citation>
    <scope>NUCLEOTIDE SEQUENCE [LARGE SCALE GENOMIC DNA]</scope>
    <source>
        <strain evidence="2 3">JCM 16221</strain>
    </source>
</reference>
<accession>A0ABN3FGC2</accession>
<proteinExistence type="predicted"/>
<comment type="caution">
    <text evidence="2">The sequence shown here is derived from an EMBL/GenBank/DDBJ whole genome shotgun (WGS) entry which is preliminary data.</text>
</comment>
<evidence type="ECO:0008006" key="4">
    <source>
        <dbReference type="Google" id="ProtNLM"/>
    </source>
</evidence>
<gene>
    <name evidence="2" type="ORF">GCM10009854_00560</name>
</gene>
<dbReference type="EMBL" id="BAAARA010000001">
    <property type="protein sequence ID" value="GAA2329655.1"/>
    <property type="molecule type" value="Genomic_DNA"/>
</dbReference>
<dbReference type="Proteomes" id="UP001501218">
    <property type="component" value="Unassembled WGS sequence"/>
</dbReference>